<accession>A0A8X6IEA3</accession>
<name>A0A8X6IEA3_TRICU</name>
<protein>
    <submittedName>
        <fullName evidence="2">Uncharacterized protein</fullName>
    </submittedName>
</protein>
<feature type="region of interest" description="Disordered" evidence="1">
    <location>
        <begin position="1"/>
        <end position="33"/>
    </location>
</feature>
<feature type="compositionally biased region" description="Basic and acidic residues" evidence="1">
    <location>
        <begin position="70"/>
        <end position="89"/>
    </location>
</feature>
<keyword evidence="3" id="KW-1185">Reference proteome</keyword>
<reference evidence="2" key="1">
    <citation type="submission" date="2020-07" db="EMBL/GenBank/DDBJ databases">
        <title>Multicomponent nature underlies the extraordinary mechanical properties of spider dragline silk.</title>
        <authorList>
            <person name="Kono N."/>
            <person name="Nakamura H."/>
            <person name="Mori M."/>
            <person name="Yoshida Y."/>
            <person name="Ohtoshi R."/>
            <person name="Malay A.D."/>
            <person name="Moran D.A.P."/>
            <person name="Tomita M."/>
            <person name="Numata K."/>
            <person name="Arakawa K."/>
        </authorList>
    </citation>
    <scope>NUCLEOTIDE SEQUENCE</scope>
</reference>
<feature type="region of interest" description="Disordered" evidence="1">
    <location>
        <begin position="46"/>
        <end position="89"/>
    </location>
</feature>
<dbReference type="EMBL" id="BMAO01037838">
    <property type="protein sequence ID" value="GFR20524.1"/>
    <property type="molecule type" value="Genomic_DNA"/>
</dbReference>
<sequence>MGSKETQKKKETPSVVEMKSSVSKGNVSKHDEGVIEQHLKSVLKASKMEASEEKKDLITRKSRTSFAVEDSSKKEEDLESTLRRESSSM</sequence>
<evidence type="ECO:0000313" key="3">
    <source>
        <dbReference type="Proteomes" id="UP000887116"/>
    </source>
</evidence>
<dbReference type="Proteomes" id="UP000887116">
    <property type="component" value="Unassembled WGS sequence"/>
</dbReference>
<evidence type="ECO:0000313" key="2">
    <source>
        <dbReference type="EMBL" id="GFR20524.1"/>
    </source>
</evidence>
<evidence type="ECO:0000256" key="1">
    <source>
        <dbReference type="SAM" id="MobiDB-lite"/>
    </source>
</evidence>
<organism evidence="2 3">
    <name type="scientific">Trichonephila clavata</name>
    <name type="common">Joro spider</name>
    <name type="synonym">Nephila clavata</name>
    <dbReference type="NCBI Taxonomy" id="2740835"/>
    <lineage>
        <taxon>Eukaryota</taxon>
        <taxon>Metazoa</taxon>
        <taxon>Ecdysozoa</taxon>
        <taxon>Arthropoda</taxon>
        <taxon>Chelicerata</taxon>
        <taxon>Arachnida</taxon>
        <taxon>Araneae</taxon>
        <taxon>Araneomorphae</taxon>
        <taxon>Entelegynae</taxon>
        <taxon>Araneoidea</taxon>
        <taxon>Nephilidae</taxon>
        <taxon>Trichonephila</taxon>
    </lineage>
</organism>
<comment type="caution">
    <text evidence="2">The sequence shown here is derived from an EMBL/GenBank/DDBJ whole genome shotgun (WGS) entry which is preliminary data.</text>
</comment>
<proteinExistence type="predicted"/>
<feature type="compositionally biased region" description="Basic and acidic residues" evidence="1">
    <location>
        <begin position="1"/>
        <end position="12"/>
    </location>
</feature>
<dbReference type="AlphaFoldDB" id="A0A8X6IEA3"/>
<gene>
    <name evidence="2" type="ORF">TNCT_691741</name>
</gene>
<feature type="compositionally biased region" description="Basic and acidic residues" evidence="1">
    <location>
        <begin position="46"/>
        <end position="59"/>
    </location>
</feature>